<dbReference type="AlphaFoldDB" id="W5YVD7"/>
<proteinExistence type="predicted"/>
<evidence type="ECO:0000313" key="2">
    <source>
        <dbReference type="Proteomes" id="UP000035081"/>
    </source>
</evidence>
<dbReference type="EMBL" id="CP007152">
    <property type="protein sequence ID" value="AHI33015.1"/>
    <property type="molecule type" value="Genomic_DNA"/>
</dbReference>
<reference evidence="1 2" key="1">
    <citation type="journal article" date="2014" name="Genome Announc.">
        <title>Draft Genome Sequences of Marinobacter similis A3d10T and Marinobacter salarius R9SW1T.</title>
        <authorList>
            <person name="Ivanova E.P."/>
            <person name="Ng H.J."/>
            <person name="Webb H.K."/>
            <person name="Feng G."/>
            <person name="Oshima K."/>
            <person name="Hattori M."/>
            <person name="Ohkuma M."/>
            <person name="Sergeev A.F."/>
            <person name="Mikhailov V.V."/>
            <person name="Crawford R.J."/>
            <person name="Sawabe T."/>
        </authorList>
    </citation>
    <scope>NUCLEOTIDE SEQUENCE [LARGE SCALE GENOMIC DNA]</scope>
    <source>
        <strain evidence="2">A3d10 and R9SW1</strain>
    </source>
</reference>
<evidence type="ECO:0000313" key="1">
    <source>
        <dbReference type="EMBL" id="AHI33015.1"/>
    </source>
</evidence>
<dbReference type="Proteomes" id="UP000035081">
    <property type="component" value="Chromosome"/>
</dbReference>
<sequence>MIARDSNELSLGDVVKEALVTAGFVEGDIDVFVHQNWSGSVNRQVFPAPARVLKENNVVQSGVEIQVSAFWGSVDNPERDLVVS</sequence>
<name>W5YVD7_9GAMM</name>
<gene>
    <name evidence="1" type="ORF">AU15_04895</name>
</gene>
<accession>W5YVD7</accession>
<protein>
    <submittedName>
        <fullName evidence="1">Uncharacterized protein</fullName>
    </submittedName>
</protein>
<organism evidence="1 2">
    <name type="scientific">Marinobacter salarius</name>
    <dbReference type="NCBI Taxonomy" id="1420917"/>
    <lineage>
        <taxon>Bacteria</taxon>
        <taxon>Pseudomonadati</taxon>
        <taxon>Pseudomonadota</taxon>
        <taxon>Gammaproteobacteria</taxon>
        <taxon>Pseudomonadales</taxon>
        <taxon>Marinobacteraceae</taxon>
        <taxon>Marinobacter</taxon>
    </lineage>
</organism>
<dbReference type="KEGG" id="msr:AU15_04895"/>
<dbReference type="HOGENOM" id="CLU_2523629_0_0_6"/>